<gene>
    <name evidence="5" type="ORF">ACFQ27_02920</name>
</gene>
<keyword evidence="3" id="KW-0804">Transcription</keyword>
<dbReference type="Proteomes" id="UP001597216">
    <property type="component" value="Unassembled WGS sequence"/>
</dbReference>
<evidence type="ECO:0000313" key="6">
    <source>
        <dbReference type="Proteomes" id="UP001597216"/>
    </source>
</evidence>
<dbReference type="Gene3D" id="1.10.10.60">
    <property type="entry name" value="Homeodomain-like"/>
    <property type="match status" value="1"/>
</dbReference>
<evidence type="ECO:0000256" key="3">
    <source>
        <dbReference type="ARBA" id="ARBA00023163"/>
    </source>
</evidence>
<dbReference type="EMBL" id="JBHTLQ010000004">
    <property type="protein sequence ID" value="MFD1189518.1"/>
    <property type="molecule type" value="Genomic_DNA"/>
</dbReference>
<dbReference type="InterPro" id="IPR018060">
    <property type="entry name" value="HTH_AraC"/>
</dbReference>
<dbReference type="RefSeq" id="WP_377352376.1">
    <property type="nucleotide sequence ID" value="NZ_JBHTLQ010000004.1"/>
</dbReference>
<sequence>MASALIADDSRSRPTGELRSFTPETVARGGLAPWQARRVRDQVEARLGAAVRVEDFAAIAGLSPRYFSRAFKVSFGLTPHAYVTWRRIERAKVLMLQTDEGLSQIALACGLADQAHLSRLFRQEAGVSPSVWRRAKRAALRGGGSGAGRMLVTARPS</sequence>
<keyword evidence="1" id="KW-0805">Transcription regulation</keyword>
<evidence type="ECO:0000259" key="4">
    <source>
        <dbReference type="PROSITE" id="PS01124"/>
    </source>
</evidence>
<keyword evidence="6" id="KW-1185">Reference proteome</keyword>
<name>A0ABW3SY32_9CAUL</name>
<feature type="domain" description="HTH araC/xylS-type" evidence="4">
    <location>
        <begin position="37"/>
        <end position="135"/>
    </location>
</feature>
<dbReference type="PANTHER" id="PTHR46796:SF14">
    <property type="entry name" value="TRANSCRIPTIONAL REGULATORY PROTEIN"/>
    <property type="match status" value="1"/>
</dbReference>
<organism evidence="5 6">
    <name type="scientific">Phenylobacterium conjunctum</name>
    <dbReference type="NCBI Taxonomy" id="1298959"/>
    <lineage>
        <taxon>Bacteria</taxon>
        <taxon>Pseudomonadati</taxon>
        <taxon>Pseudomonadota</taxon>
        <taxon>Alphaproteobacteria</taxon>
        <taxon>Caulobacterales</taxon>
        <taxon>Caulobacteraceae</taxon>
        <taxon>Phenylobacterium</taxon>
    </lineage>
</organism>
<dbReference type="SUPFAM" id="SSF46689">
    <property type="entry name" value="Homeodomain-like"/>
    <property type="match status" value="2"/>
</dbReference>
<reference evidence="6" key="1">
    <citation type="journal article" date="2019" name="Int. J. Syst. Evol. Microbiol.">
        <title>The Global Catalogue of Microorganisms (GCM) 10K type strain sequencing project: providing services to taxonomists for standard genome sequencing and annotation.</title>
        <authorList>
            <consortium name="The Broad Institute Genomics Platform"/>
            <consortium name="The Broad Institute Genome Sequencing Center for Infectious Disease"/>
            <person name="Wu L."/>
            <person name="Ma J."/>
        </authorList>
    </citation>
    <scope>NUCLEOTIDE SEQUENCE [LARGE SCALE GENOMIC DNA]</scope>
    <source>
        <strain evidence="6">CCUG 55074</strain>
    </source>
</reference>
<evidence type="ECO:0000313" key="5">
    <source>
        <dbReference type="EMBL" id="MFD1189518.1"/>
    </source>
</evidence>
<dbReference type="InterPro" id="IPR050204">
    <property type="entry name" value="AraC_XylS_family_regulators"/>
</dbReference>
<evidence type="ECO:0000256" key="1">
    <source>
        <dbReference type="ARBA" id="ARBA00023015"/>
    </source>
</evidence>
<protein>
    <submittedName>
        <fullName evidence="5">Helix-turn-helix domain-containing protein</fullName>
    </submittedName>
</protein>
<dbReference type="PROSITE" id="PS01124">
    <property type="entry name" value="HTH_ARAC_FAMILY_2"/>
    <property type="match status" value="1"/>
</dbReference>
<dbReference type="Pfam" id="PF12833">
    <property type="entry name" value="HTH_18"/>
    <property type="match status" value="1"/>
</dbReference>
<dbReference type="SMART" id="SM00342">
    <property type="entry name" value="HTH_ARAC"/>
    <property type="match status" value="1"/>
</dbReference>
<accession>A0ABW3SY32</accession>
<dbReference type="InterPro" id="IPR009057">
    <property type="entry name" value="Homeodomain-like_sf"/>
</dbReference>
<proteinExistence type="predicted"/>
<comment type="caution">
    <text evidence="5">The sequence shown here is derived from an EMBL/GenBank/DDBJ whole genome shotgun (WGS) entry which is preliminary data.</text>
</comment>
<keyword evidence="2" id="KW-0238">DNA-binding</keyword>
<evidence type="ECO:0000256" key="2">
    <source>
        <dbReference type="ARBA" id="ARBA00023125"/>
    </source>
</evidence>
<dbReference type="PROSITE" id="PS00041">
    <property type="entry name" value="HTH_ARAC_FAMILY_1"/>
    <property type="match status" value="1"/>
</dbReference>
<dbReference type="PANTHER" id="PTHR46796">
    <property type="entry name" value="HTH-TYPE TRANSCRIPTIONAL ACTIVATOR RHAS-RELATED"/>
    <property type="match status" value="1"/>
</dbReference>
<dbReference type="InterPro" id="IPR018062">
    <property type="entry name" value="HTH_AraC-typ_CS"/>
</dbReference>